<keyword evidence="1" id="KW-0472">Membrane</keyword>
<feature type="transmembrane region" description="Helical" evidence="1">
    <location>
        <begin position="35"/>
        <end position="53"/>
    </location>
</feature>
<keyword evidence="1" id="KW-1133">Transmembrane helix</keyword>
<protein>
    <submittedName>
        <fullName evidence="2">Uncharacterized protein</fullName>
    </submittedName>
</protein>
<dbReference type="EMBL" id="JAGSOV010000060">
    <property type="protein sequence ID" value="MCO1658886.1"/>
    <property type="molecule type" value="Genomic_DNA"/>
</dbReference>
<keyword evidence="1" id="KW-0812">Transmembrane</keyword>
<name>A0ABT1A7E4_9PSEU</name>
<gene>
    <name evidence="2" type="ORF">KDL28_27835</name>
</gene>
<organism evidence="2 3">
    <name type="scientific">Pseudonocardia humida</name>
    <dbReference type="NCBI Taxonomy" id="2800819"/>
    <lineage>
        <taxon>Bacteria</taxon>
        <taxon>Bacillati</taxon>
        <taxon>Actinomycetota</taxon>
        <taxon>Actinomycetes</taxon>
        <taxon>Pseudonocardiales</taxon>
        <taxon>Pseudonocardiaceae</taxon>
        <taxon>Pseudonocardia</taxon>
    </lineage>
</organism>
<dbReference type="Proteomes" id="UP001165283">
    <property type="component" value="Unassembled WGS sequence"/>
</dbReference>
<comment type="caution">
    <text evidence="2">The sequence shown here is derived from an EMBL/GenBank/DDBJ whole genome shotgun (WGS) entry which is preliminary data.</text>
</comment>
<evidence type="ECO:0000256" key="1">
    <source>
        <dbReference type="SAM" id="Phobius"/>
    </source>
</evidence>
<feature type="transmembrane region" description="Helical" evidence="1">
    <location>
        <begin position="12"/>
        <end position="29"/>
    </location>
</feature>
<accession>A0ABT1A7E4</accession>
<keyword evidence="3" id="KW-1185">Reference proteome</keyword>
<evidence type="ECO:0000313" key="2">
    <source>
        <dbReference type="EMBL" id="MCO1658886.1"/>
    </source>
</evidence>
<reference evidence="2" key="1">
    <citation type="submission" date="2021-04" db="EMBL/GenBank/DDBJ databases">
        <title>Pseudonocardia sp. nov., isolated from sandy soil of mangrove forest.</title>
        <authorList>
            <person name="Zan Z."/>
            <person name="Huang R."/>
            <person name="Liu W."/>
        </authorList>
    </citation>
    <scope>NUCLEOTIDE SEQUENCE</scope>
    <source>
        <strain evidence="2">S2-4</strain>
    </source>
</reference>
<dbReference type="RefSeq" id="WP_252443323.1">
    <property type="nucleotide sequence ID" value="NZ_JAGSOV010000060.1"/>
</dbReference>
<sequence>MPSQSTAAELRVLFAEIATVGGLGLLLYLLDVQELAQITWIIGAFQILGRYLLLKNIREEVKQTRAYVEERLDTIDRMTQFVDLSRSTDSAQLRQLQSLYYEIVEPDFARVKEQILTDAQNDLERLARLKRSNTLVTGEYYRWLLPMLRDQPSGGEIWAVSMMLECEWDDTPEEREFLDLNVAAVQRGVTLARTFVVPQAEIETVRALHPVAQQIAAGPRADIRYVTRERLRAVDPQLLSDLGDGLIAFDRRVVLVDEHSQDGTARGYVTMNRGEIATYRRRFDNLRTYTTRYEVLPPPSS</sequence>
<evidence type="ECO:0000313" key="3">
    <source>
        <dbReference type="Proteomes" id="UP001165283"/>
    </source>
</evidence>
<proteinExistence type="predicted"/>